<comment type="caution">
    <text evidence="3">The sequence shown here is derived from an EMBL/GenBank/DDBJ whole genome shotgun (WGS) entry which is preliminary data.</text>
</comment>
<keyword evidence="2" id="KW-0472">Membrane</keyword>
<sequence length="148" mass="16388">MNLKKLGLADKMIFILGIILGSFIMMILVLGVIVAVLKMYADGKKQSVHIRSVPAPDLEPKQMRTAEMSGQEPLEAGNQQHAPAAGEAEAERSIEANIMLLEADLRKSGQLDTDARYEAIGKLAHAYRQAGRHREANYCLRRLDMDKT</sequence>
<dbReference type="Proteomes" id="UP000730618">
    <property type="component" value="Unassembled WGS sequence"/>
</dbReference>
<feature type="region of interest" description="Disordered" evidence="1">
    <location>
        <begin position="53"/>
        <end position="89"/>
    </location>
</feature>
<name>A0ABM8VE85_9BACL</name>
<proteinExistence type="predicted"/>
<keyword evidence="2" id="KW-1133">Transmembrane helix</keyword>
<evidence type="ECO:0000256" key="1">
    <source>
        <dbReference type="SAM" id="MobiDB-lite"/>
    </source>
</evidence>
<gene>
    <name evidence="3" type="ORF">PAECIP111802_01648</name>
</gene>
<organism evidence="3 4">
    <name type="scientific">Paenibacillus allorhizosphaerae</name>
    <dbReference type="NCBI Taxonomy" id="2849866"/>
    <lineage>
        <taxon>Bacteria</taxon>
        <taxon>Bacillati</taxon>
        <taxon>Bacillota</taxon>
        <taxon>Bacilli</taxon>
        <taxon>Bacillales</taxon>
        <taxon>Paenibacillaceae</taxon>
        <taxon>Paenibacillus</taxon>
    </lineage>
</organism>
<feature type="transmembrane region" description="Helical" evidence="2">
    <location>
        <begin position="12"/>
        <end position="37"/>
    </location>
</feature>
<dbReference type="EMBL" id="CAJVCE010000004">
    <property type="protein sequence ID" value="CAG7630550.1"/>
    <property type="molecule type" value="Genomic_DNA"/>
</dbReference>
<accession>A0ABM8VE85</accession>
<evidence type="ECO:0000313" key="4">
    <source>
        <dbReference type="Proteomes" id="UP000730618"/>
    </source>
</evidence>
<dbReference type="RefSeq" id="WP_218098007.1">
    <property type="nucleotide sequence ID" value="NZ_CAJVCE010000004.1"/>
</dbReference>
<evidence type="ECO:0000313" key="3">
    <source>
        <dbReference type="EMBL" id="CAG7630550.1"/>
    </source>
</evidence>
<keyword evidence="2" id="KW-0812">Transmembrane</keyword>
<evidence type="ECO:0000256" key="2">
    <source>
        <dbReference type="SAM" id="Phobius"/>
    </source>
</evidence>
<reference evidence="3 4" key="1">
    <citation type="submission" date="2021-06" db="EMBL/GenBank/DDBJ databases">
        <authorList>
            <person name="Criscuolo A."/>
        </authorList>
    </citation>
    <scope>NUCLEOTIDE SEQUENCE [LARGE SCALE GENOMIC DNA]</scope>
    <source>
        <strain evidence="4">CIP 111802</strain>
    </source>
</reference>
<protein>
    <recommendedName>
        <fullName evidence="5">Tetratricopeptide repeat protein</fullName>
    </recommendedName>
</protein>
<evidence type="ECO:0008006" key="5">
    <source>
        <dbReference type="Google" id="ProtNLM"/>
    </source>
</evidence>
<keyword evidence="4" id="KW-1185">Reference proteome</keyword>